<evidence type="ECO:0000256" key="4">
    <source>
        <dbReference type="ARBA" id="ARBA00022801"/>
    </source>
</evidence>
<feature type="domain" description="DHHA1" evidence="7">
    <location>
        <begin position="341"/>
        <end position="435"/>
    </location>
</feature>
<feature type="domain" description="RecJ OB" evidence="8">
    <location>
        <begin position="449"/>
        <end position="547"/>
    </location>
</feature>
<evidence type="ECO:0000256" key="5">
    <source>
        <dbReference type="ARBA" id="ARBA00022839"/>
    </source>
</evidence>
<dbReference type="EMBL" id="CP062983">
    <property type="protein sequence ID" value="QPC84004.1"/>
    <property type="molecule type" value="Genomic_DNA"/>
</dbReference>
<name>A0A7S8EBW7_9CHLR</name>
<evidence type="ECO:0000259" key="7">
    <source>
        <dbReference type="Pfam" id="PF02272"/>
    </source>
</evidence>
<dbReference type="Proteomes" id="UP000594468">
    <property type="component" value="Chromosome"/>
</dbReference>
<reference evidence="9 10" key="1">
    <citation type="submission" date="2020-02" db="EMBL/GenBank/DDBJ databases">
        <authorList>
            <person name="Zheng R.K."/>
            <person name="Sun C.M."/>
        </authorList>
    </citation>
    <scope>NUCLEOTIDE SEQUENCE [LARGE SCALE GENOMIC DNA]</scope>
    <source>
        <strain evidence="10">rifampicinis</strain>
    </source>
</reference>
<dbReference type="GO" id="GO:0006310">
    <property type="term" value="P:DNA recombination"/>
    <property type="evidence" value="ECO:0007669"/>
    <property type="project" value="InterPro"/>
</dbReference>
<keyword evidence="3" id="KW-0540">Nuclease</keyword>
<keyword evidence="4" id="KW-0378">Hydrolase</keyword>
<dbReference type="Pfam" id="PF02272">
    <property type="entry name" value="DHHA1"/>
    <property type="match status" value="1"/>
</dbReference>
<dbReference type="InterPro" id="IPR041122">
    <property type="entry name" value="RecJ_OB"/>
</dbReference>
<dbReference type="Gene3D" id="3.90.1640.30">
    <property type="match status" value="1"/>
</dbReference>
<proteinExistence type="inferred from homology"/>
<keyword evidence="5 9" id="KW-0269">Exonuclease</keyword>
<dbReference type="PANTHER" id="PTHR30255:SF2">
    <property type="entry name" value="SINGLE-STRANDED-DNA-SPECIFIC EXONUCLEASE RECJ"/>
    <property type="match status" value="1"/>
</dbReference>
<feature type="domain" description="DDH" evidence="6">
    <location>
        <begin position="78"/>
        <end position="222"/>
    </location>
</feature>
<dbReference type="PANTHER" id="PTHR30255">
    <property type="entry name" value="SINGLE-STRANDED-DNA-SPECIFIC EXONUCLEASE RECJ"/>
    <property type="match status" value="1"/>
</dbReference>
<accession>A0A7S8EBW7</accession>
<dbReference type="Pfam" id="PF01368">
    <property type="entry name" value="DHH"/>
    <property type="match status" value="1"/>
</dbReference>
<organism evidence="9 10">
    <name type="scientific">Phototrophicus methaneseepsis</name>
    <dbReference type="NCBI Taxonomy" id="2710758"/>
    <lineage>
        <taxon>Bacteria</taxon>
        <taxon>Bacillati</taxon>
        <taxon>Chloroflexota</taxon>
        <taxon>Candidatus Thermofontia</taxon>
        <taxon>Phototrophicales</taxon>
        <taxon>Phototrophicaceae</taxon>
        <taxon>Phototrophicus</taxon>
    </lineage>
</organism>
<dbReference type="Pfam" id="PF17768">
    <property type="entry name" value="RecJ_OB"/>
    <property type="match status" value="1"/>
</dbReference>
<dbReference type="Gene3D" id="3.10.310.30">
    <property type="match status" value="1"/>
</dbReference>
<dbReference type="InterPro" id="IPR001667">
    <property type="entry name" value="DDH_dom"/>
</dbReference>
<dbReference type="GO" id="GO:0006281">
    <property type="term" value="P:DNA repair"/>
    <property type="evidence" value="ECO:0007669"/>
    <property type="project" value="InterPro"/>
</dbReference>
<dbReference type="NCBIfam" id="TIGR00644">
    <property type="entry name" value="recJ"/>
    <property type="match status" value="1"/>
</dbReference>
<gene>
    <name evidence="9" type="primary">recJ</name>
    <name evidence="9" type="ORF">G4Y79_06385</name>
</gene>
<dbReference type="KEGG" id="pmet:G4Y79_06385"/>
<dbReference type="GO" id="GO:0003676">
    <property type="term" value="F:nucleic acid binding"/>
    <property type="evidence" value="ECO:0007669"/>
    <property type="project" value="InterPro"/>
</dbReference>
<dbReference type="InterPro" id="IPR038763">
    <property type="entry name" value="DHH_sf"/>
</dbReference>
<evidence type="ECO:0000256" key="1">
    <source>
        <dbReference type="ARBA" id="ARBA00005915"/>
    </source>
</evidence>
<dbReference type="GO" id="GO:0008409">
    <property type="term" value="F:5'-3' exonuclease activity"/>
    <property type="evidence" value="ECO:0007669"/>
    <property type="project" value="InterPro"/>
</dbReference>
<dbReference type="RefSeq" id="WP_195172068.1">
    <property type="nucleotide sequence ID" value="NZ_CP062983.1"/>
</dbReference>
<sequence>MKKWLDPQPVSVPDDLMAEVGGHLIVAETLARRGIIQPQAARRFLDPTHYSPTSSDALPDMDKAVDRIARAIRQRETILIWGDFDVDGQTSTALLVAALRDLGATVRYHIPNRFSEGHGIHLPTLKTLLDGGVDVVLTCDTGIAAHEAIDYAQGRGVDVVITDHHSLPQTLPTAYAAVNPMRLPEGHPLRELPGVGTAYKFVQGLYGNQSTEHLLDLVAMGIVADVMVQVDDTRYLLQKGLDVLRNDPRPGLRAMMERANIAPATLTEMDIGFTLGPRLNALGRLADANPAVDLLTATDADIIAERVNELEGLNQKRRFLTRQVYEAAQQQIQDDPALLKYAALVIHGEGWHTGVVGIVASRLVEDYACPVIVLAENEGRLSGSARSVNGANIVQAIGKQAHLLNGYGGHNMAAGLSLDADNLFAFRRGLSQTVREMLGRETITPELAIDAVVDFNDIDLAFADDLSRLAPFGNGNPPLTLATHNVHVKSRRTMGSRGDHVDLRLEDQEGHVQRVVWWFGDLEDIPQGQFDIAYTVRANTFQGKREALVEWLDARPSENAITLDTGPRYSIIDHRQPDAPIERLQQLQADYPDALVYYEGLSRDVQGTDRYHLTNADTLIVWSVPPGAILWKALLNEVQPQIVILVGAQQPLSRFQDLVQIIAGLAKYAINQRQGFITMQDIAARTGQYEHTIQRAIHWLNAQSELSFEAVSEDSYVVTTKGAKANEPYDATRLKHLLDESRAYAAYWMKQSYD</sequence>
<evidence type="ECO:0000313" key="10">
    <source>
        <dbReference type="Proteomes" id="UP000594468"/>
    </source>
</evidence>
<dbReference type="InterPro" id="IPR003156">
    <property type="entry name" value="DHHA1_dom"/>
</dbReference>
<evidence type="ECO:0000259" key="8">
    <source>
        <dbReference type="Pfam" id="PF17768"/>
    </source>
</evidence>
<protein>
    <recommendedName>
        <fullName evidence="2">Single-stranded-DNA-specific exonuclease RecJ</fullName>
    </recommendedName>
</protein>
<evidence type="ECO:0000256" key="3">
    <source>
        <dbReference type="ARBA" id="ARBA00022722"/>
    </source>
</evidence>
<comment type="similarity">
    <text evidence="1">Belongs to the RecJ family.</text>
</comment>
<evidence type="ECO:0000313" key="9">
    <source>
        <dbReference type="EMBL" id="QPC84004.1"/>
    </source>
</evidence>
<dbReference type="AlphaFoldDB" id="A0A7S8EBW7"/>
<dbReference type="InterPro" id="IPR004610">
    <property type="entry name" value="RecJ"/>
</dbReference>
<dbReference type="InterPro" id="IPR051673">
    <property type="entry name" value="SSDNA_exonuclease_RecJ"/>
</dbReference>
<dbReference type="SUPFAM" id="SSF64182">
    <property type="entry name" value="DHH phosphoesterases"/>
    <property type="match status" value="1"/>
</dbReference>
<keyword evidence="10" id="KW-1185">Reference proteome</keyword>
<evidence type="ECO:0000256" key="2">
    <source>
        <dbReference type="ARBA" id="ARBA00019841"/>
    </source>
</evidence>
<evidence type="ECO:0000259" key="6">
    <source>
        <dbReference type="Pfam" id="PF01368"/>
    </source>
</evidence>